<evidence type="ECO:0000259" key="2">
    <source>
        <dbReference type="Pfam" id="PF03457"/>
    </source>
</evidence>
<keyword evidence="4" id="KW-1185">Reference proteome</keyword>
<evidence type="ECO:0000256" key="1">
    <source>
        <dbReference type="SAM" id="MobiDB-lite"/>
    </source>
</evidence>
<dbReference type="PANTHER" id="PTHR37066">
    <property type="entry name" value="HELICASE-ASSOCIATED"/>
    <property type="match status" value="1"/>
</dbReference>
<dbReference type="Pfam" id="PF03457">
    <property type="entry name" value="HA"/>
    <property type="match status" value="2"/>
</dbReference>
<protein>
    <recommendedName>
        <fullName evidence="2">Helicase-associated domain-containing protein</fullName>
    </recommendedName>
</protein>
<dbReference type="AlphaFoldDB" id="A0A8T1VUQ1"/>
<evidence type="ECO:0000313" key="3">
    <source>
        <dbReference type="EMBL" id="KAG7384686.1"/>
    </source>
</evidence>
<reference evidence="3" key="1">
    <citation type="submission" date="2021-02" db="EMBL/GenBank/DDBJ databases">
        <authorList>
            <person name="Palmer J.M."/>
        </authorList>
    </citation>
    <scope>NUCLEOTIDE SEQUENCE</scope>
    <source>
        <strain evidence="3">SCRP734</strain>
    </source>
</reference>
<dbReference type="OrthoDB" id="66498at2759"/>
<feature type="region of interest" description="Disordered" evidence="1">
    <location>
        <begin position="267"/>
        <end position="294"/>
    </location>
</feature>
<organism evidence="3 4">
    <name type="scientific">Phytophthora pseudosyringae</name>
    <dbReference type="NCBI Taxonomy" id="221518"/>
    <lineage>
        <taxon>Eukaryota</taxon>
        <taxon>Sar</taxon>
        <taxon>Stramenopiles</taxon>
        <taxon>Oomycota</taxon>
        <taxon>Peronosporomycetes</taxon>
        <taxon>Peronosporales</taxon>
        <taxon>Peronosporaceae</taxon>
        <taxon>Phytophthora</taxon>
    </lineage>
</organism>
<proteinExistence type="predicted"/>
<evidence type="ECO:0000313" key="4">
    <source>
        <dbReference type="Proteomes" id="UP000694044"/>
    </source>
</evidence>
<gene>
    <name evidence="3" type="ORF">PHYPSEUDO_002379</name>
</gene>
<sequence length="443" mass="49944">MSALRTYKEKHGHLLVPYTFVVPHSDKSWPSVAWGYNLGNAVSMLRSSVNGCSDWTLSTEVTEELEAMGFITAASQFKWDAIIMPSLRRYYEVHGHTDVHLGFVVPRGDATWPRAAWGHRLGNTVRCIRHVRSYYPQVEELEEELERLELCYKTTISERDWKEKILPSLEAFREEFGHCLVTRTFKVPEDPKWPRKAWGLYLGKVVNAIRARATYTEQTTRDKDRLEAVGFAWNHSAGVWDDRIMPATETFAAVYPHCNVPQKFVVPSEEPVDTSSERPHSGQHLHRRDDEVRQGHEADAWAELAAKCKKIDLVAEAVTNPLARSGNDSGYDGGNTAPSATTKRSIYSKTYLALAPVADTSARQRLLLAAAPAIAAGTPINDDFLLSARMERQLRELEAQRGMVTRHEVLVAMVREHTILMEHAEAECPRAVVPMVMPSATLQ</sequence>
<dbReference type="InterPro" id="IPR005114">
    <property type="entry name" value="Helicase_assoc"/>
</dbReference>
<accession>A0A8T1VUQ1</accession>
<dbReference type="EMBL" id="JAGDFM010000141">
    <property type="protein sequence ID" value="KAG7384686.1"/>
    <property type="molecule type" value="Genomic_DNA"/>
</dbReference>
<feature type="domain" description="Helicase-associated" evidence="2">
    <location>
        <begin position="2"/>
        <end position="70"/>
    </location>
</feature>
<dbReference type="PANTHER" id="PTHR37066:SF1">
    <property type="entry name" value="LNS2_PITP DOMAIN-CONTAINING PROTEIN"/>
    <property type="match status" value="1"/>
</dbReference>
<dbReference type="Proteomes" id="UP000694044">
    <property type="component" value="Unassembled WGS sequence"/>
</dbReference>
<comment type="caution">
    <text evidence="3">The sequence shown here is derived from an EMBL/GenBank/DDBJ whole genome shotgun (WGS) entry which is preliminary data.</text>
</comment>
<name>A0A8T1VUQ1_9STRA</name>
<feature type="domain" description="Helicase-associated" evidence="2">
    <location>
        <begin position="158"/>
        <end position="231"/>
    </location>
</feature>